<keyword evidence="2" id="KW-0732">Signal</keyword>
<accession>A0A9D9DDH5</accession>
<reference evidence="3" key="1">
    <citation type="submission" date="2020-10" db="EMBL/GenBank/DDBJ databases">
        <authorList>
            <person name="Gilroy R."/>
        </authorList>
    </citation>
    <scope>NUCLEOTIDE SEQUENCE</scope>
    <source>
        <strain evidence="3">8207</strain>
    </source>
</reference>
<gene>
    <name evidence="3" type="ORF">IAC69_01450</name>
</gene>
<sequence length="301" mass="32516">MKKIVSLFVVCMVCMPAFALTPAGQSRRSMSSQMIMAAPRADAADVNAGDANEQEARATASVNQINAMGAYNTGVSVSGTTNKSSVRVEPDDPVPVPEEPQDNREKERAACINNNIGVGNTFVWASRYSNADNYATMIEDIEEPDNNICFVKVDVKSSNPDVSVSDVPSKYFAMGTNITCGSWADEGVLRDRILDATKKKRVWASVGATVGGAGLGVGMMELFGNQWIGGNVEGQHALKGDELILSQLRVLKNESPSAFRDIMDALELIEKECNSSVWDGAEKPSECDEINYKYLLNARNG</sequence>
<evidence type="ECO:0000256" key="2">
    <source>
        <dbReference type="SAM" id="SignalP"/>
    </source>
</evidence>
<evidence type="ECO:0000313" key="4">
    <source>
        <dbReference type="Proteomes" id="UP000823630"/>
    </source>
</evidence>
<dbReference type="AlphaFoldDB" id="A0A9D9DDH5"/>
<feature type="chain" id="PRO_5039621939" evidence="2">
    <location>
        <begin position="20"/>
        <end position="301"/>
    </location>
</feature>
<protein>
    <submittedName>
        <fullName evidence="3">Uncharacterized protein</fullName>
    </submittedName>
</protein>
<organism evidence="3 4">
    <name type="scientific">Candidatus Enterousia avistercoris</name>
    <dbReference type="NCBI Taxonomy" id="2840788"/>
    <lineage>
        <taxon>Bacteria</taxon>
        <taxon>Pseudomonadati</taxon>
        <taxon>Pseudomonadota</taxon>
        <taxon>Alphaproteobacteria</taxon>
        <taxon>Candidatus Enterousia</taxon>
    </lineage>
</organism>
<proteinExistence type="predicted"/>
<dbReference type="EMBL" id="JADINC010000023">
    <property type="protein sequence ID" value="MBO8425126.1"/>
    <property type="molecule type" value="Genomic_DNA"/>
</dbReference>
<feature type="signal peptide" evidence="2">
    <location>
        <begin position="1"/>
        <end position="19"/>
    </location>
</feature>
<dbReference type="Proteomes" id="UP000823630">
    <property type="component" value="Unassembled WGS sequence"/>
</dbReference>
<feature type="region of interest" description="Disordered" evidence="1">
    <location>
        <begin position="81"/>
        <end position="104"/>
    </location>
</feature>
<reference evidence="3" key="2">
    <citation type="journal article" date="2021" name="PeerJ">
        <title>Extensive microbial diversity within the chicken gut microbiome revealed by metagenomics and culture.</title>
        <authorList>
            <person name="Gilroy R."/>
            <person name="Ravi A."/>
            <person name="Getino M."/>
            <person name="Pursley I."/>
            <person name="Horton D.L."/>
            <person name="Alikhan N.F."/>
            <person name="Baker D."/>
            <person name="Gharbi K."/>
            <person name="Hall N."/>
            <person name="Watson M."/>
            <person name="Adriaenssens E.M."/>
            <person name="Foster-Nyarko E."/>
            <person name="Jarju S."/>
            <person name="Secka A."/>
            <person name="Antonio M."/>
            <person name="Oren A."/>
            <person name="Chaudhuri R.R."/>
            <person name="La Ragione R."/>
            <person name="Hildebrand F."/>
            <person name="Pallen M.J."/>
        </authorList>
    </citation>
    <scope>NUCLEOTIDE SEQUENCE</scope>
    <source>
        <strain evidence="3">8207</strain>
    </source>
</reference>
<comment type="caution">
    <text evidence="3">The sequence shown here is derived from an EMBL/GenBank/DDBJ whole genome shotgun (WGS) entry which is preliminary data.</text>
</comment>
<evidence type="ECO:0000256" key="1">
    <source>
        <dbReference type="SAM" id="MobiDB-lite"/>
    </source>
</evidence>
<name>A0A9D9DDH5_9PROT</name>
<evidence type="ECO:0000313" key="3">
    <source>
        <dbReference type="EMBL" id="MBO8425126.1"/>
    </source>
</evidence>